<dbReference type="RefSeq" id="WP_131890609.1">
    <property type="nucleotide sequence ID" value="NZ_SMKZ01000002.1"/>
</dbReference>
<dbReference type="InterPro" id="IPR025540">
    <property type="entry name" value="FlK"/>
</dbReference>
<gene>
    <name evidence="4" type="ORF">E1269_02220</name>
</gene>
<organism evidence="4 5">
    <name type="scientific">Jiangella asiatica</name>
    <dbReference type="NCBI Taxonomy" id="2530372"/>
    <lineage>
        <taxon>Bacteria</taxon>
        <taxon>Bacillati</taxon>
        <taxon>Actinomycetota</taxon>
        <taxon>Actinomycetes</taxon>
        <taxon>Jiangellales</taxon>
        <taxon>Jiangellaceae</taxon>
        <taxon>Jiangella</taxon>
    </lineage>
</organism>
<feature type="domain" description="Fluoroacetyl-CoA-specific thioesterase-like" evidence="3">
    <location>
        <begin position="16"/>
        <end position="119"/>
    </location>
</feature>
<dbReference type="AlphaFoldDB" id="A0A4R5DUR5"/>
<accession>A0A4R5DUR5</accession>
<keyword evidence="5" id="KW-1185">Reference proteome</keyword>
<sequence length="130" mass="13080">MSALEPGLAAAEEHVVTEVDTALAVGSGDVPVLATPRLVAWMEAATVSAVADALAGGDTTVGTRIEVDHVAASALGARIEVGCALLAVDGRVLSFAVTAHDGDGVRIAGGTIIRVVVGRERFLARLTQPA</sequence>
<feature type="binding site" evidence="2">
    <location>
        <position position="62"/>
    </location>
    <ligand>
        <name>substrate</name>
    </ligand>
</feature>
<feature type="active site" evidence="1">
    <location>
        <position position="69"/>
    </location>
</feature>
<dbReference type="Proteomes" id="UP000294739">
    <property type="component" value="Unassembled WGS sequence"/>
</dbReference>
<comment type="caution">
    <text evidence="4">The sequence shown here is derived from an EMBL/GenBank/DDBJ whole genome shotgun (WGS) entry which is preliminary data.</text>
</comment>
<protein>
    <submittedName>
        <fullName evidence="4">Thioesterase</fullName>
    </submittedName>
</protein>
<feature type="binding site" evidence="2">
    <location>
        <position position="114"/>
    </location>
    <ligand>
        <name>substrate</name>
    </ligand>
</feature>
<reference evidence="4 5" key="1">
    <citation type="submission" date="2019-03" db="EMBL/GenBank/DDBJ databases">
        <title>Draft genome sequences of novel Actinobacteria.</title>
        <authorList>
            <person name="Sahin N."/>
            <person name="Ay H."/>
            <person name="Saygin H."/>
        </authorList>
    </citation>
    <scope>NUCLEOTIDE SEQUENCE [LARGE SCALE GENOMIC DNA]</scope>
    <source>
        <strain evidence="4 5">5K138</strain>
    </source>
</reference>
<dbReference type="InterPro" id="IPR029069">
    <property type="entry name" value="HotDog_dom_sf"/>
</dbReference>
<dbReference type="Gene3D" id="3.10.129.10">
    <property type="entry name" value="Hotdog Thioesterase"/>
    <property type="match status" value="1"/>
</dbReference>
<feature type="active site" evidence="1">
    <location>
        <position position="43"/>
    </location>
</feature>
<evidence type="ECO:0000313" key="5">
    <source>
        <dbReference type="Proteomes" id="UP000294739"/>
    </source>
</evidence>
<dbReference type="PANTHER" id="PTHR36934:SF1">
    <property type="entry name" value="THIOESTERASE DOMAIN-CONTAINING PROTEIN"/>
    <property type="match status" value="1"/>
</dbReference>
<proteinExistence type="predicted"/>
<feature type="active site" evidence="1">
    <location>
        <position position="35"/>
    </location>
</feature>
<dbReference type="Pfam" id="PF22636">
    <property type="entry name" value="FlK"/>
    <property type="match status" value="1"/>
</dbReference>
<dbReference type="OrthoDB" id="5243809at2"/>
<dbReference type="PIRSF" id="PIRSF014972">
    <property type="entry name" value="FlK"/>
    <property type="match status" value="1"/>
</dbReference>
<dbReference type="PANTHER" id="PTHR36934">
    <property type="entry name" value="BLR0278 PROTEIN"/>
    <property type="match status" value="1"/>
</dbReference>
<dbReference type="InterPro" id="IPR054485">
    <property type="entry name" value="FlK-like_dom"/>
</dbReference>
<evidence type="ECO:0000313" key="4">
    <source>
        <dbReference type="EMBL" id="TDE14955.1"/>
    </source>
</evidence>
<dbReference type="InParanoid" id="A0A4R5DUR5"/>
<feature type="binding site" evidence="2">
    <location>
        <position position="62"/>
    </location>
    <ligand>
        <name>CoA</name>
        <dbReference type="ChEBI" id="CHEBI:57287"/>
    </ligand>
</feature>
<evidence type="ECO:0000259" key="3">
    <source>
        <dbReference type="Pfam" id="PF22636"/>
    </source>
</evidence>
<dbReference type="EMBL" id="SMKZ01000002">
    <property type="protein sequence ID" value="TDE14955.1"/>
    <property type="molecule type" value="Genomic_DNA"/>
</dbReference>
<name>A0A4R5DUR5_9ACTN</name>
<evidence type="ECO:0000256" key="2">
    <source>
        <dbReference type="PIRSR" id="PIRSR014972-2"/>
    </source>
</evidence>
<evidence type="ECO:0000256" key="1">
    <source>
        <dbReference type="PIRSR" id="PIRSR014972-1"/>
    </source>
</evidence>
<dbReference type="SUPFAM" id="SSF54637">
    <property type="entry name" value="Thioesterase/thiol ester dehydrase-isomerase"/>
    <property type="match status" value="1"/>
</dbReference>